<evidence type="ECO:0000256" key="2">
    <source>
        <dbReference type="ARBA" id="ARBA00022942"/>
    </source>
</evidence>
<keyword evidence="1 6" id="KW-0963">Cytoplasm</keyword>
<dbReference type="SUPFAM" id="SSF56235">
    <property type="entry name" value="N-terminal nucleophile aminohydrolases (Ntn hydrolases)"/>
    <property type="match status" value="1"/>
</dbReference>
<evidence type="ECO:0000256" key="1">
    <source>
        <dbReference type="ARBA" id="ARBA00022490"/>
    </source>
</evidence>
<dbReference type="GO" id="GO:0005634">
    <property type="term" value="C:nucleus"/>
    <property type="evidence" value="ECO:0007669"/>
    <property type="project" value="UniProtKB-SubCell"/>
</dbReference>
<dbReference type="GO" id="GO:0051603">
    <property type="term" value="P:proteolysis involved in protein catabolic process"/>
    <property type="evidence" value="ECO:0007669"/>
    <property type="project" value="InterPro"/>
</dbReference>
<dbReference type="AlphaFoldDB" id="A0A914DS25"/>
<evidence type="ECO:0000256" key="3">
    <source>
        <dbReference type="ARBA" id="ARBA00023242"/>
    </source>
</evidence>
<dbReference type="InterPro" id="IPR029055">
    <property type="entry name" value="Ntn_hydrolases_N"/>
</dbReference>
<dbReference type="PANTHER" id="PTHR32194">
    <property type="entry name" value="METALLOPROTEASE TLDD"/>
    <property type="match status" value="1"/>
</dbReference>
<dbReference type="Proteomes" id="UP000887540">
    <property type="component" value="Unplaced"/>
</dbReference>
<dbReference type="GO" id="GO:0005737">
    <property type="term" value="C:cytoplasm"/>
    <property type="evidence" value="ECO:0007669"/>
    <property type="project" value="UniProtKB-SubCell"/>
</dbReference>
<evidence type="ECO:0000313" key="7">
    <source>
        <dbReference type="Proteomes" id="UP000887540"/>
    </source>
</evidence>
<comment type="subunit">
    <text evidence="5">The 26S proteasome consists of a 20S proteasome core and two 19S regulatory subunits. The 20S proteasome core is composed of 28 subunits that are arranged in four stacked rings, resulting in a barrel-shaped structure. The two end rings are each formed by seven alpha subunits, and the two central rings are each formed by seven beta subunits. The catalytic chamber with the active sites is on the inside of the barrel.</text>
</comment>
<dbReference type="PANTHER" id="PTHR32194:SF2">
    <property type="entry name" value="PROTEASOME SUBUNIT BETA TYPE-1"/>
    <property type="match status" value="1"/>
</dbReference>
<dbReference type="InterPro" id="IPR001353">
    <property type="entry name" value="Proteasome_sua/b"/>
</dbReference>
<evidence type="ECO:0000256" key="5">
    <source>
        <dbReference type="ARBA" id="ARBA00026071"/>
    </source>
</evidence>
<keyword evidence="2 6" id="KW-0647">Proteasome</keyword>
<evidence type="ECO:0000256" key="6">
    <source>
        <dbReference type="RuleBase" id="RU004203"/>
    </source>
</evidence>
<keyword evidence="3 6" id="KW-0539">Nucleus</keyword>
<comment type="function">
    <text evidence="4">Non-catalytic component of the proteasome, a multicatalytic proteinase complex which is characterized by its ability to cleave peptides with Arg, Phe, Tyr, Leu, and Glu adjacent to the leaving group at neutral or slightly basic pH. The proteasome has an ATP-dependent proteolytic activity.</text>
</comment>
<comment type="subcellular location">
    <subcellularLocation>
        <location evidence="6">Cytoplasm</location>
    </subcellularLocation>
    <subcellularLocation>
        <location evidence="6">Nucleus</location>
    </subcellularLocation>
</comment>
<proteinExistence type="inferred from homology"/>
<dbReference type="WBParaSite" id="ACRNAN_scaffold342.g9521.t1">
    <property type="protein sequence ID" value="ACRNAN_scaffold342.g9521.t1"/>
    <property type="gene ID" value="ACRNAN_scaffold342.g9521"/>
</dbReference>
<dbReference type="PROSITE" id="PS51476">
    <property type="entry name" value="PROTEASOME_BETA_2"/>
    <property type="match status" value="1"/>
</dbReference>
<evidence type="ECO:0000256" key="4">
    <source>
        <dbReference type="ARBA" id="ARBA00024953"/>
    </source>
</evidence>
<name>A0A914DS25_9BILA</name>
<dbReference type="FunFam" id="3.60.20.10:FF:000027">
    <property type="entry name" value="Proteasome subunit beta type-6"/>
    <property type="match status" value="1"/>
</dbReference>
<dbReference type="GO" id="GO:0005839">
    <property type="term" value="C:proteasome core complex"/>
    <property type="evidence" value="ECO:0007669"/>
    <property type="project" value="InterPro"/>
</dbReference>
<comment type="function">
    <text evidence="6">Component of the proteasome, a multicatalytic proteinase complex which is characterized by its ability to cleave peptides with Arg, Phe, Tyr, Leu, and Glu adjacent to the leaving group at neutral or slightly basic pH. The proteasome has an ATP-dependent proteolytic activity.</text>
</comment>
<comment type="similarity">
    <text evidence="6">Belongs to the peptidase T1B family.</text>
</comment>
<dbReference type="Pfam" id="PF00227">
    <property type="entry name" value="Proteasome"/>
    <property type="match status" value="1"/>
</dbReference>
<dbReference type="PROSITE" id="PS00854">
    <property type="entry name" value="PROTEASOME_BETA_1"/>
    <property type="match status" value="1"/>
</dbReference>
<dbReference type="InterPro" id="IPR023333">
    <property type="entry name" value="Proteasome_suB-type"/>
</dbReference>
<keyword evidence="7" id="KW-1185">Reference proteome</keyword>
<dbReference type="InterPro" id="IPR016050">
    <property type="entry name" value="Proteasome_bsu_CS"/>
</dbReference>
<organism evidence="7 8">
    <name type="scientific">Acrobeloides nanus</name>
    <dbReference type="NCBI Taxonomy" id="290746"/>
    <lineage>
        <taxon>Eukaryota</taxon>
        <taxon>Metazoa</taxon>
        <taxon>Ecdysozoa</taxon>
        <taxon>Nematoda</taxon>
        <taxon>Chromadorea</taxon>
        <taxon>Rhabditida</taxon>
        <taxon>Tylenchina</taxon>
        <taxon>Cephalobomorpha</taxon>
        <taxon>Cephaloboidea</taxon>
        <taxon>Cephalobidae</taxon>
        <taxon>Acrobeloides</taxon>
    </lineage>
</organism>
<comment type="subunit">
    <text evidence="6">Component of the proteasome complex.</text>
</comment>
<evidence type="ECO:0000313" key="8">
    <source>
        <dbReference type="WBParaSite" id="ACRNAN_scaffold342.g9521.t1"/>
    </source>
</evidence>
<sequence>MQMKKFKELMHNVSVNPLWMNKQKQAAQRWNPYSFEGGSTVAISGPNFVVIATDTRMSQSEMNILTRDADKIHILNKNIVIATSGFQGDVLQLKRVLDSRLHQYRFDYRRDMTVDVCAELLARNLYYRRFFPYYTGAILAGIDEHGKGAVFGYDPIGCIERQPYDSTGAGEPIITPFLDNQVGYKNLSESADKPPLTLDRAIKLVRDAFRMVAEREITTGDRINLVIAEAGQPVKKISVNLRED</sequence>
<accession>A0A914DS25</accession>
<reference evidence="8" key="1">
    <citation type="submission" date="2022-11" db="UniProtKB">
        <authorList>
            <consortium name="WormBaseParasite"/>
        </authorList>
    </citation>
    <scope>IDENTIFICATION</scope>
</reference>
<dbReference type="Gene3D" id="3.60.20.10">
    <property type="entry name" value="Glutamine Phosphoribosylpyrophosphate, subunit 1, domain 1"/>
    <property type="match status" value="1"/>
</dbReference>
<protein>
    <recommendedName>
        <fullName evidence="6">Proteasome subunit beta</fullName>
    </recommendedName>
</protein>